<name>A0ABS8DUV5_9GAMM</name>
<keyword evidence="3" id="KW-1185">Reference proteome</keyword>
<evidence type="ECO:0000313" key="3">
    <source>
        <dbReference type="Proteomes" id="UP001319882"/>
    </source>
</evidence>
<evidence type="ECO:0000313" key="2">
    <source>
        <dbReference type="EMBL" id="MCB8890082.1"/>
    </source>
</evidence>
<dbReference type="RefSeq" id="WP_227390743.1">
    <property type="nucleotide sequence ID" value="NZ_JBHSCJ010000002.1"/>
</dbReference>
<organism evidence="2 3">
    <name type="scientific">Vreelandella malpeensis</name>
    <dbReference type="NCBI Taxonomy" id="1172368"/>
    <lineage>
        <taxon>Bacteria</taxon>
        <taxon>Pseudomonadati</taxon>
        <taxon>Pseudomonadota</taxon>
        <taxon>Gammaproteobacteria</taxon>
        <taxon>Oceanospirillales</taxon>
        <taxon>Halomonadaceae</taxon>
        <taxon>Vreelandella</taxon>
    </lineage>
</organism>
<dbReference type="EMBL" id="WHVL01000005">
    <property type="protein sequence ID" value="MCB8890082.1"/>
    <property type="molecule type" value="Genomic_DNA"/>
</dbReference>
<dbReference type="Proteomes" id="UP001319882">
    <property type="component" value="Unassembled WGS sequence"/>
</dbReference>
<comment type="caution">
    <text evidence="2">The sequence shown here is derived from an EMBL/GenBank/DDBJ whole genome shotgun (WGS) entry which is preliminary data.</text>
</comment>
<reference evidence="2 3" key="1">
    <citation type="journal article" date="2021" name="Sci. Rep.">
        <title>Genome analysis of a halophilic bacterium Halomonas malpeensis YU-PRIM-29(T) reveals its exopolysaccharide and pigment producing capabilities.</title>
        <authorList>
            <person name="Athmika"/>
            <person name="Ghate S.D."/>
            <person name="Arun A.B."/>
            <person name="Rao S.S."/>
            <person name="Kumar S.T.A."/>
            <person name="Kandiyil M.K."/>
            <person name="Saptami K."/>
            <person name="Rekha P.D."/>
        </authorList>
    </citation>
    <scope>NUCLEOTIDE SEQUENCE [LARGE SCALE GENOMIC DNA]</scope>
    <source>
        <strain evidence="3">prim 29</strain>
    </source>
</reference>
<gene>
    <name evidence="2" type="ORF">GEV37_13265</name>
</gene>
<protein>
    <recommendedName>
        <fullName evidence="4">SH3 domain-containing protein</fullName>
    </recommendedName>
</protein>
<feature type="region of interest" description="Disordered" evidence="1">
    <location>
        <begin position="74"/>
        <end position="101"/>
    </location>
</feature>
<proteinExistence type="predicted"/>
<accession>A0ABS8DUV5</accession>
<sequence length="101" mass="11232">MAKPELQDALIHAQDGTLFGRVIDASAATKVEVQRPDESRVWIERHHLAPGDDGWVLNEHYAVYSAEELSLTESQVDESVEETFPASDPPSFMPGSDEPKR</sequence>
<evidence type="ECO:0000256" key="1">
    <source>
        <dbReference type="SAM" id="MobiDB-lite"/>
    </source>
</evidence>
<evidence type="ECO:0008006" key="4">
    <source>
        <dbReference type="Google" id="ProtNLM"/>
    </source>
</evidence>